<evidence type="ECO:0000313" key="2">
    <source>
        <dbReference type="EMBL" id="SMQ64504.1"/>
    </source>
</evidence>
<dbReference type="RefSeq" id="WP_086436881.1">
    <property type="nucleotide sequence ID" value="NZ_FXWG01000001.1"/>
</dbReference>
<name>A0A1Y6EPA8_9SPHN</name>
<dbReference type="Gene3D" id="3.40.630.30">
    <property type="match status" value="1"/>
</dbReference>
<dbReference type="AlphaFoldDB" id="A0A1Y6EPA8"/>
<dbReference type="Proteomes" id="UP000194420">
    <property type="component" value="Unassembled WGS sequence"/>
</dbReference>
<dbReference type="EMBL" id="FXWG01000001">
    <property type="protein sequence ID" value="SMQ64504.1"/>
    <property type="molecule type" value="Genomic_DNA"/>
</dbReference>
<evidence type="ECO:0000259" key="1">
    <source>
        <dbReference type="Pfam" id="PF00583"/>
    </source>
</evidence>
<gene>
    <name evidence="2" type="ORF">SAMN06297468_1031</name>
</gene>
<accession>A0A1Y6EPA8</accession>
<dbReference type="InterPro" id="IPR016181">
    <property type="entry name" value="Acyl_CoA_acyltransferase"/>
</dbReference>
<dbReference type="Pfam" id="PF00583">
    <property type="entry name" value="Acetyltransf_1"/>
    <property type="match status" value="1"/>
</dbReference>
<evidence type="ECO:0000313" key="3">
    <source>
        <dbReference type="Proteomes" id="UP000194420"/>
    </source>
</evidence>
<reference evidence="3" key="1">
    <citation type="submission" date="2017-04" db="EMBL/GenBank/DDBJ databases">
        <authorList>
            <person name="Varghese N."/>
            <person name="Submissions S."/>
        </authorList>
    </citation>
    <scope>NUCLEOTIDE SEQUENCE [LARGE SCALE GENOMIC DNA]</scope>
</reference>
<dbReference type="GO" id="GO:0016747">
    <property type="term" value="F:acyltransferase activity, transferring groups other than amino-acyl groups"/>
    <property type="evidence" value="ECO:0007669"/>
    <property type="project" value="InterPro"/>
</dbReference>
<dbReference type="InterPro" id="IPR000182">
    <property type="entry name" value="GNAT_dom"/>
</dbReference>
<protein>
    <recommendedName>
        <fullName evidence="1">N-acetyltransferase domain-containing protein</fullName>
    </recommendedName>
</protein>
<proteinExistence type="predicted"/>
<keyword evidence="3" id="KW-1185">Reference proteome</keyword>
<sequence length="204" mass="22269">MTAQKSGIRSAVVHLEVDETHTICIRSIGKDDEGRLREGIAALSPRSRYLRFMSVAPTPPDQVIDRLLDVDGEHHLAWGAIDMNDADRPAMGAVHAIRSDKSGEVDMSVAVLDRYQEAGVGTLLTAVLLVDCHAHGIEVLQAQTLAENDAAVRFLFRLGGERLSTSSGVSEFRLEVEPALARLRSNPRSRALSDLFSQLAPYLD</sequence>
<feature type="domain" description="N-acetyltransferase" evidence="1">
    <location>
        <begin position="90"/>
        <end position="159"/>
    </location>
</feature>
<dbReference type="SUPFAM" id="SSF55729">
    <property type="entry name" value="Acyl-CoA N-acyltransferases (Nat)"/>
    <property type="match status" value="1"/>
</dbReference>
<organism evidence="2 3">
    <name type="scientific">Altererythrobacter xiamenensis</name>
    <dbReference type="NCBI Taxonomy" id="1316679"/>
    <lineage>
        <taxon>Bacteria</taxon>
        <taxon>Pseudomonadati</taxon>
        <taxon>Pseudomonadota</taxon>
        <taxon>Alphaproteobacteria</taxon>
        <taxon>Sphingomonadales</taxon>
        <taxon>Erythrobacteraceae</taxon>
        <taxon>Altererythrobacter</taxon>
    </lineage>
</organism>